<proteinExistence type="predicted"/>
<evidence type="ECO:0000313" key="3">
    <source>
        <dbReference type="Proteomes" id="UP000532769"/>
    </source>
</evidence>
<evidence type="ECO:0000313" key="2">
    <source>
        <dbReference type="EMBL" id="NIK14676.1"/>
    </source>
</evidence>
<feature type="domain" description="DUF7852" evidence="1">
    <location>
        <begin position="134"/>
        <end position="205"/>
    </location>
</feature>
<dbReference type="NCBIfam" id="NF045794">
    <property type="entry name" value="CsxC_fam"/>
    <property type="match status" value="1"/>
</dbReference>
<dbReference type="InterPro" id="IPR054845">
    <property type="entry name" value="Exosporium_prot_C"/>
</dbReference>
<feature type="domain" description="DUF7852" evidence="1">
    <location>
        <begin position="44"/>
        <end position="125"/>
    </location>
</feature>
<organism evidence="2 3">
    <name type="scientific">Saccharococcus thermophilus</name>
    <dbReference type="NCBI Taxonomy" id="29396"/>
    <lineage>
        <taxon>Bacteria</taxon>
        <taxon>Bacillati</taxon>
        <taxon>Bacillota</taxon>
        <taxon>Bacilli</taxon>
        <taxon>Bacillales</taxon>
        <taxon>Anoxybacillaceae</taxon>
        <taxon>Saccharococcus</taxon>
    </lineage>
</organism>
<sequence>MSFGSSCNKGGQPTPPACPVTATEQIPLSNENTPVIQTPGLTPTLKVPVVLAEKTIQVVLEADIPLSPAATEIKRVTKNVFLEQVKLVPVRFERIGTTDFFRVTRAKLFISGFIRKDIEYASSACNGTLQDRIAEVPFSGFTEITADQFLTFPIIGISEDSKAFFLNEKNDLTPRLDKFFFQNLVKYNEQPYGELVGANFYELDFSPVNVDIRGQFSTLREKIVMDLTVKVLQVQQMQVAATLITPTFPEGTVD</sequence>
<dbReference type="AlphaFoldDB" id="A0A846MAW4"/>
<reference evidence="2 3" key="1">
    <citation type="submission" date="2020-03" db="EMBL/GenBank/DDBJ databases">
        <title>Genomic Encyclopedia of Archaeal and Bacterial Type Strains, Phase II (KMG-II): from individual species to whole genera.</title>
        <authorList>
            <person name="Goeker M."/>
        </authorList>
    </citation>
    <scope>NUCLEOTIDE SEQUENCE [LARGE SCALE GENOMIC DNA]</scope>
    <source>
        <strain evidence="2 3">DSM 4749</strain>
    </source>
</reference>
<keyword evidence="3" id="KW-1185">Reference proteome</keyword>
<accession>A0A846MAW4</accession>
<name>A0A846MAW4_9BACL</name>
<dbReference type="Proteomes" id="UP000532769">
    <property type="component" value="Unassembled WGS sequence"/>
</dbReference>
<dbReference type="InterPro" id="IPR057174">
    <property type="entry name" value="DUF7852"/>
</dbReference>
<dbReference type="RefSeq" id="WP_166909061.1">
    <property type="nucleotide sequence ID" value="NZ_JAASRS010000001.1"/>
</dbReference>
<evidence type="ECO:0000259" key="1">
    <source>
        <dbReference type="Pfam" id="PF25250"/>
    </source>
</evidence>
<gene>
    <name evidence="2" type="ORF">BDD39_001186</name>
</gene>
<protein>
    <recommendedName>
        <fullName evidence="1">DUF7852 domain-containing protein</fullName>
    </recommendedName>
</protein>
<dbReference type="Pfam" id="PF25250">
    <property type="entry name" value="DUF7852"/>
    <property type="match status" value="2"/>
</dbReference>
<dbReference type="EMBL" id="JAASRS010000001">
    <property type="protein sequence ID" value="NIK14676.1"/>
    <property type="molecule type" value="Genomic_DNA"/>
</dbReference>
<comment type="caution">
    <text evidence="2">The sequence shown here is derived from an EMBL/GenBank/DDBJ whole genome shotgun (WGS) entry which is preliminary data.</text>
</comment>